<dbReference type="SUPFAM" id="SSF56954">
    <property type="entry name" value="Outer membrane efflux proteins (OEP)"/>
    <property type="match status" value="1"/>
</dbReference>
<evidence type="ECO:0000256" key="1">
    <source>
        <dbReference type="ARBA" id="ARBA00007613"/>
    </source>
</evidence>
<evidence type="ECO:0000256" key="2">
    <source>
        <dbReference type="SAM" id="MobiDB-lite"/>
    </source>
</evidence>
<dbReference type="EMBL" id="DSOK01000171">
    <property type="protein sequence ID" value="HEN14973.1"/>
    <property type="molecule type" value="Genomic_DNA"/>
</dbReference>
<dbReference type="InterPro" id="IPR010131">
    <property type="entry name" value="MdtP/NodT-like"/>
</dbReference>
<dbReference type="Gene3D" id="1.20.1600.10">
    <property type="entry name" value="Outer membrane efflux proteins (OEP)"/>
    <property type="match status" value="1"/>
</dbReference>
<organism evidence="3">
    <name type="scientific">Schlesneria paludicola</name>
    <dbReference type="NCBI Taxonomy" id="360056"/>
    <lineage>
        <taxon>Bacteria</taxon>
        <taxon>Pseudomonadati</taxon>
        <taxon>Planctomycetota</taxon>
        <taxon>Planctomycetia</taxon>
        <taxon>Planctomycetales</taxon>
        <taxon>Planctomycetaceae</taxon>
        <taxon>Schlesneria</taxon>
    </lineage>
</organism>
<sequence>MTRALIQHRDSFRRLMTLLVITASLASLPGCSRMFWRSQADFDTYNQLLEKTRDPRWDLPRVTVEADPRSRFFDPHNPDCPPLPPDDPAAHGYMHWVDGMKGYKSWHKLGESMSVENPQWLANFGMEPVIKTAWEDPPRAEDGVVTADAQAKPLAPTLRNLTLEQALELANIHSREYQTQIENVYLSSLLLTFDRFQFNVRYLGLSGEPTSTLNYLNTPSTRDDLNFNNRFGVRQVLPTGGQWALELANNTLWMFSGDNRTSSSSLLSYSLTQPLLLGAGRKIVLENLTQSERAVLYDIRTLARFRKIFFGNVVVNGRGGGFLGLLRTQQLVNNQRGNIRALAIQVERLRELNATPPTERLPVLPPDLDLPAEFRSRLQHDELRERLTWRGAMDPTERDRLLALSDDPDWQRAINSMFLRVQAGVVTLDLAQLLTRLSSQENNLRDSERQYLDSLDEYKLQLGLPTDFQLTIDMSLLKQFELIDPALNELEEAIIAFKRELEPIDSRNPPLEDVRRIVSRMDELGQQVRTKGLDKVETDFERVEAILPQRLESLTDREDRRVVEQDLNRARLVYRGVVLDVFSRIMADLQRMQDLAAAPGMPQEERVVMLREADIIREDLLQLAQSLRAIQAGLRSELISLNKFEMSQEEAVQLAIENRLDLMNARAEVMDARRRMEVAANRLEAVLNVVARGDIGTSGGNKPFDFRGDRSTFQAGVQFTAPLDQVLERNAYRQSQIDYQRARRAYMELEDEIKLDVRSEWRQLQVLKQNFETARQNLRIAAVQLDSTIETFNQPARAGQTVGGGGTQAGNQGLNLINALQSVLNAQNDLIRIWVQYEQNRINIHRDMDIMQVDERGVWIDPVYQNLSTLSADSPTLSEPAHDLDPPPPGKLSPDGVEPLPPVPEPGAQSAESGTEFVTPTVAVAPEAGRVRSAGGGGHGWRPRARTARTVAPADHVAGAAAGR</sequence>
<reference evidence="3" key="1">
    <citation type="journal article" date="2020" name="mSystems">
        <title>Genome- and Community-Level Interaction Insights into Carbon Utilization and Element Cycling Functions of Hydrothermarchaeota in Hydrothermal Sediment.</title>
        <authorList>
            <person name="Zhou Z."/>
            <person name="Liu Y."/>
            <person name="Xu W."/>
            <person name="Pan J."/>
            <person name="Luo Z.H."/>
            <person name="Li M."/>
        </authorList>
    </citation>
    <scope>NUCLEOTIDE SEQUENCE [LARGE SCALE GENOMIC DNA]</scope>
    <source>
        <strain evidence="3">SpSt-339</strain>
    </source>
</reference>
<protein>
    <recommendedName>
        <fullName evidence="4">TolC family protein</fullName>
    </recommendedName>
</protein>
<dbReference type="PANTHER" id="PTHR30203:SF33">
    <property type="entry name" value="BLR4455 PROTEIN"/>
    <property type="match status" value="1"/>
</dbReference>
<comment type="caution">
    <text evidence="3">The sequence shown here is derived from an EMBL/GenBank/DDBJ whole genome shotgun (WGS) entry which is preliminary data.</text>
</comment>
<dbReference type="PANTHER" id="PTHR30203">
    <property type="entry name" value="OUTER MEMBRANE CATION EFFLUX PROTEIN"/>
    <property type="match status" value="1"/>
</dbReference>
<feature type="region of interest" description="Disordered" evidence="2">
    <location>
        <begin position="871"/>
        <end position="964"/>
    </location>
</feature>
<evidence type="ECO:0008006" key="4">
    <source>
        <dbReference type="Google" id="ProtNLM"/>
    </source>
</evidence>
<gene>
    <name evidence="3" type="ORF">ENQ76_05820</name>
</gene>
<dbReference type="AlphaFoldDB" id="A0A7C2P2P5"/>
<proteinExistence type="inferred from homology"/>
<feature type="compositionally biased region" description="Low complexity" evidence="2">
    <location>
        <begin position="948"/>
        <end position="964"/>
    </location>
</feature>
<dbReference type="Pfam" id="PF02321">
    <property type="entry name" value="OEP"/>
    <property type="match status" value="1"/>
</dbReference>
<evidence type="ECO:0000313" key="3">
    <source>
        <dbReference type="EMBL" id="HEN14973.1"/>
    </source>
</evidence>
<accession>A0A7C2P2P5</accession>
<dbReference type="InterPro" id="IPR003423">
    <property type="entry name" value="OMP_efflux"/>
</dbReference>
<comment type="similarity">
    <text evidence="1">Belongs to the outer membrane factor (OMF) (TC 1.B.17) family.</text>
</comment>
<name>A0A7C2P2P5_9PLAN</name>
<dbReference type="GO" id="GO:0015562">
    <property type="term" value="F:efflux transmembrane transporter activity"/>
    <property type="evidence" value="ECO:0007669"/>
    <property type="project" value="InterPro"/>
</dbReference>